<reference evidence="2 3" key="1">
    <citation type="submission" date="2018-12" db="EMBL/GenBank/DDBJ databases">
        <authorList>
            <person name="Yang Y."/>
        </authorList>
    </citation>
    <scope>NUCLEOTIDE SEQUENCE [LARGE SCALE GENOMIC DNA]</scope>
    <source>
        <strain evidence="2 3">GSF71</strain>
    </source>
</reference>
<dbReference type="Proteomes" id="UP000280346">
    <property type="component" value="Unassembled WGS sequence"/>
</dbReference>
<protein>
    <submittedName>
        <fullName evidence="2">Uncharacterized protein</fullName>
    </submittedName>
</protein>
<comment type="caution">
    <text evidence="2">The sequence shown here is derived from an EMBL/GenBank/DDBJ whole genome shotgun (WGS) entry which is preliminary data.</text>
</comment>
<dbReference type="AlphaFoldDB" id="A0A3S0XI28"/>
<proteinExistence type="predicted"/>
<dbReference type="EMBL" id="RZIJ01000047">
    <property type="protein sequence ID" value="RUQ61229.1"/>
    <property type="molecule type" value="Genomic_DNA"/>
</dbReference>
<accession>A0A3S0XI28</accession>
<keyword evidence="3" id="KW-1185">Reference proteome</keyword>
<keyword evidence="1" id="KW-0472">Membrane</keyword>
<sequence>MDALSPLPDMGNTLMQIAGLSPNAQVAAVIMIGLIGLAWVWTRRPLPGPGNETFNLVIAALTEQAKATSTLAEQVERVVEQNAVIIARLPVKTMEPA</sequence>
<evidence type="ECO:0000313" key="2">
    <source>
        <dbReference type="EMBL" id="RUQ61229.1"/>
    </source>
</evidence>
<keyword evidence="1" id="KW-0812">Transmembrane</keyword>
<name>A0A3S0XI28_9PROT</name>
<organism evidence="2 3">
    <name type="scientific">Azospirillum doebereinerae</name>
    <dbReference type="NCBI Taxonomy" id="92933"/>
    <lineage>
        <taxon>Bacteria</taxon>
        <taxon>Pseudomonadati</taxon>
        <taxon>Pseudomonadota</taxon>
        <taxon>Alphaproteobacteria</taxon>
        <taxon>Rhodospirillales</taxon>
        <taxon>Azospirillaceae</taxon>
        <taxon>Azospirillum</taxon>
    </lineage>
</organism>
<evidence type="ECO:0000256" key="1">
    <source>
        <dbReference type="SAM" id="Phobius"/>
    </source>
</evidence>
<evidence type="ECO:0000313" key="3">
    <source>
        <dbReference type="Proteomes" id="UP000280346"/>
    </source>
</evidence>
<dbReference type="OrthoDB" id="7306333at2"/>
<dbReference type="RefSeq" id="WP_127004896.1">
    <property type="nucleotide sequence ID" value="NZ_JBNPXW010000033.1"/>
</dbReference>
<feature type="transmembrane region" description="Helical" evidence="1">
    <location>
        <begin position="20"/>
        <end position="41"/>
    </location>
</feature>
<keyword evidence="1" id="KW-1133">Transmembrane helix</keyword>
<gene>
    <name evidence="2" type="ORF">EJ913_29925</name>
</gene>